<organism evidence="2">
    <name type="scientific">Rhizophagus irregularis (strain DAOM 181602 / DAOM 197198 / MUCL 43194)</name>
    <name type="common">Arbuscular mycorrhizal fungus</name>
    <name type="synonym">Glomus intraradices</name>
    <dbReference type="NCBI Taxonomy" id="747089"/>
    <lineage>
        <taxon>Eukaryota</taxon>
        <taxon>Fungi</taxon>
        <taxon>Fungi incertae sedis</taxon>
        <taxon>Mucoromycota</taxon>
        <taxon>Glomeromycotina</taxon>
        <taxon>Glomeromycetes</taxon>
        <taxon>Glomerales</taxon>
        <taxon>Glomeraceae</taxon>
        <taxon>Rhizophagus</taxon>
    </lineage>
</organism>
<dbReference type="eggNOG" id="KOG0987">
    <property type="taxonomic scope" value="Eukaryota"/>
</dbReference>
<dbReference type="InterPro" id="IPR025476">
    <property type="entry name" value="Helitron_helicase-like"/>
</dbReference>
<dbReference type="STRING" id="747089.U9SPX1"/>
<accession>U9SPX1</accession>
<sequence>MDISLIDSIQNAGHLYQQYIVNQYAEIEQNRLNYLKYNQVTLQTDLYNDVMDAIHTNDNTNVGRRIILPSSFAGSPCQMYQLY</sequence>
<proteinExistence type="predicted"/>
<protein>
    <recommendedName>
        <fullName evidence="1">Helitron helicase-like domain-containing protein</fullName>
    </recommendedName>
</protein>
<reference evidence="2" key="1">
    <citation type="submission" date="2013-07" db="EMBL/GenBank/DDBJ databases">
        <title>The genome of an arbuscular mycorrhizal fungus provides insights into the evolution of the oldest plant symbiosis.</title>
        <authorList>
            <consortium name="DOE Joint Genome Institute"/>
            <person name="Tisserant E."/>
            <person name="Malbreil M."/>
            <person name="Kuo A."/>
            <person name="Kohler A."/>
            <person name="Symeonidi A."/>
            <person name="Balestrini R."/>
            <person name="Charron P."/>
            <person name="Duensing N."/>
            <person name="Frei-dit-Frey N."/>
            <person name="Gianinazzi-Pearson V."/>
            <person name="Gilbert B."/>
            <person name="Handa Y."/>
            <person name="Hijri M."/>
            <person name="Kaul R."/>
            <person name="Kawaguchi M."/>
            <person name="Krajinski F."/>
            <person name="Lammers P."/>
            <person name="Lapierre D."/>
            <person name="Masclaux F.G."/>
            <person name="Murat C."/>
            <person name="Morin E."/>
            <person name="Ndikumana S."/>
            <person name="Pagni M."/>
            <person name="Petitpierre D."/>
            <person name="Requena N."/>
            <person name="Rosikiewicz P."/>
            <person name="Riley R."/>
            <person name="Saito K."/>
            <person name="San Clemente H."/>
            <person name="Shapiro H."/>
            <person name="van Tuinen D."/>
            <person name="Becard G."/>
            <person name="Bonfante P."/>
            <person name="Paszkowski U."/>
            <person name="Shachar-Hill Y."/>
            <person name="Young J.P."/>
            <person name="Sanders I.R."/>
            <person name="Henrissat B."/>
            <person name="Rensing S.A."/>
            <person name="Grigoriev I.V."/>
            <person name="Corradi N."/>
            <person name="Roux C."/>
            <person name="Martin F."/>
        </authorList>
    </citation>
    <scope>NUCLEOTIDE SEQUENCE</scope>
    <source>
        <strain evidence="2">DAOM 197198</strain>
    </source>
</reference>
<dbReference type="Pfam" id="PF14214">
    <property type="entry name" value="Helitron_like_N"/>
    <property type="match status" value="1"/>
</dbReference>
<gene>
    <name evidence="2" type="ORF">GLOINDRAFT_11006</name>
</gene>
<dbReference type="HOGENOM" id="CLU_2543771_0_0_1"/>
<dbReference type="AlphaFoldDB" id="U9SPX1"/>
<name>U9SPX1_RHIID</name>
<dbReference type="EMBL" id="KI299133">
    <property type="protein sequence ID" value="ERZ97983.1"/>
    <property type="molecule type" value="Genomic_DNA"/>
</dbReference>
<feature type="domain" description="Helitron helicase-like" evidence="1">
    <location>
        <begin position="11"/>
        <end position="83"/>
    </location>
</feature>
<evidence type="ECO:0000259" key="1">
    <source>
        <dbReference type="Pfam" id="PF14214"/>
    </source>
</evidence>
<evidence type="ECO:0000313" key="2">
    <source>
        <dbReference type="EMBL" id="ERZ97983.1"/>
    </source>
</evidence>